<keyword evidence="2" id="KW-1185">Reference proteome</keyword>
<comment type="caution">
    <text evidence="1">The sequence shown here is derived from an EMBL/GenBank/DDBJ whole genome shotgun (WGS) entry which is preliminary data.</text>
</comment>
<reference evidence="1" key="1">
    <citation type="submission" date="2019-03" db="EMBL/GenBank/DDBJ databases">
        <title>Candidatus Syntrophosphaera thermopropionivorans: a novel player in syntrophic propionate oxidation during anaerobic digestion.</title>
        <authorList>
            <person name="Dyksma S."/>
        </authorList>
    </citation>
    <scope>NUCLEOTIDE SEQUENCE</scope>
    <source>
        <strain evidence="1">W5</strain>
    </source>
</reference>
<proteinExistence type="predicted"/>
<organism evidence="1 2">
    <name type="scientific">Candidatus Syntrophosphaera thermopropionivorans</name>
    <dbReference type="NCBI Taxonomy" id="2593015"/>
    <lineage>
        <taxon>Bacteria</taxon>
        <taxon>Pseudomonadati</taxon>
        <taxon>Candidatus Cloacimonadota</taxon>
        <taxon>Candidatus Cloacimonadia</taxon>
        <taxon>Candidatus Cloacimonadales</taxon>
        <taxon>Candidatus Cloacimonadaceae</taxon>
        <taxon>Candidatus Syntrophosphaera</taxon>
    </lineage>
</organism>
<accession>A0AC61QHM5</accession>
<sequence>MEFRKEKDTKKILEFIELSENYKIELRRYREPVLVWAVEDGTAYYSIWENEMLEKFGLENVDGWDYEEDLLFCPDWMADEEDKLDEDEDDDEDFDWDFKETPAKKTKTTSTKATPQKTASSKTTTKKATSTKSSPKKK</sequence>
<name>A0AC61QHM5_9BACT</name>
<evidence type="ECO:0000313" key="2">
    <source>
        <dbReference type="Proteomes" id="UP000294588"/>
    </source>
</evidence>
<gene>
    <name evidence="1" type="ORF">E0946_06850</name>
</gene>
<dbReference type="Proteomes" id="UP000294588">
    <property type="component" value="Unassembled WGS sequence"/>
</dbReference>
<dbReference type="EMBL" id="SMOG01000034">
    <property type="protein sequence ID" value="TDF72471.1"/>
    <property type="molecule type" value="Genomic_DNA"/>
</dbReference>
<protein>
    <submittedName>
        <fullName evidence="1">Uncharacterized protein</fullName>
    </submittedName>
</protein>
<evidence type="ECO:0000313" key="1">
    <source>
        <dbReference type="EMBL" id="TDF72471.1"/>
    </source>
</evidence>